<evidence type="ECO:0000256" key="1">
    <source>
        <dbReference type="ARBA" id="ARBA00004370"/>
    </source>
</evidence>
<name>A0ABV9QJX3_9FIRM</name>
<dbReference type="InterPro" id="IPR031905">
    <property type="entry name" value="Flotillin_C"/>
</dbReference>
<evidence type="ECO:0000256" key="3">
    <source>
        <dbReference type="ARBA" id="ARBA00023136"/>
    </source>
</evidence>
<dbReference type="InterPro" id="IPR001107">
    <property type="entry name" value="Band_7"/>
</dbReference>
<keyword evidence="3" id="KW-0472">Membrane</keyword>
<sequence>MEKFAPLIIAIPILLLVVTGYVKAPPDKAFIISGLKRRIIVGRAAIRVPFFERLDKLSLKVMSVDVKTGTAVPTNDYINVRVDGIVKIKVPNNRDMIERAAQNFLNQTEDYIIAQVKDVLEGNMREIIGQLTLPTMVQDRKSFGEKVQENAVPDLEKLGLEIVSFNIQSFEDENGVIENLGIDNISKIRKDAAIAKAIADKDVVVAQANANKEANDAEVESQRIIAERQNELAIKKAQLKAESDRQKAEADMAYDIQTEERRKDKETKIAEANLIREQKQIEIQKAKLDAEQRQVADVELYQRQQEAQAKLFEESKQAEAIRIRAENEASAIKLKAQAEAEAKKSVGLAEAEAIRARGLAEAEAIDKKAEAMKKYGEGAILEMYFKAMPEIAKNIAEPLTKVDKITMYGDGNNSKLVGDITKSLTQITDGLNDSMGLDLKSLLLGAVGTGLMSKQVTVNNILEDDRETEDKPPICLAQEKEEGDTQQ</sequence>
<dbReference type="Pfam" id="PF15975">
    <property type="entry name" value="Flot"/>
    <property type="match status" value="1"/>
</dbReference>
<accession>A0ABV9QJX3</accession>
<dbReference type="Proteomes" id="UP001595916">
    <property type="component" value="Unassembled WGS sequence"/>
</dbReference>
<feature type="domain" description="Band 7" evidence="6">
    <location>
        <begin position="19"/>
        <end position="184"/>
    </location>
</feature>
<proteinExistence type="inferred from homology"/>
<evidence type="ECO:0000256" key="5">
    <source>
        <dbReference type="SAM" id="MobiDB-lite"/>
    </source>
</evidence>
<feature type="region of interest" description="Disordered" evidence="5">
    <location>
        <begin position="463"/>
        <end position="487"/>
    </location>
</feature>
<organism evidence="7 8">
    <name type="scientific">Filifactor villosus</name>
    <dbReference type="NCBI Taxonomy" id="29374"/>
    <lineage>
        <taxon>Bacteria</taxon>
        <taxon>Bacillati</taxon>
        <taxon>Bacillota</taxon>
        <taxon>Clostridia</taxon>
        <taxon>Peptostreptococcales</taxon>
        <taxon>Filifactoraceae</taxon>
        <taxon>Filifactor</taxon>
    </lineage>
</organism>
<dbReference type="PANTHER" id="PTHR13806">
    <property type="entry name" value="FLOTILLIN-RELATED"/>
    <property type="match status" value="1"/>
</dbReference>
<gene>
    <name evidence="7" type="ORF">ACFO4R_02570</name>
</gene>
<evidence type="ECO:0000313" key="8">
    <source>
        <dbReference type="Proteomes" id="UP001595916"/>
    </source>
</evidence>
<keyword evidence="4" id="KW-0175">Coiled coil</keyword>
<dbReference type="InterPro" id="IPR036013">
    <property type="entry name" value="Band_7/SPFH_dom_sf"/>
</dbReference>
<dbReference type="PANTHER" id="PTHR13806:SF46">
    <property type="entry name" value="FLOTILLIN-1-RELATED"/>
    <property type="match status" value="1"/>
</dbReference>
<feature type="coiled-coil region" evidence="4">
    <location>
        <begin position="229"/>
        <end position="294"/>
    </location>
</feature>
<dbReference type="Gene3D" id="3.30.479.30">
    <property type="entry name" value="Band 7 domain"/>
    <property type="match status" value="1"/>
</dbReference>
<dbReference type="EMBL" id="JBHSHL010000008">
    <property type="protein sequence ID" value="MFC4803956.1"/>
    <property type="molecule type" value="Genomic_DNA"/>
</dbReference>
<protein>
    <submittedName>
        <fullName evidence="7">Flotillin family protein</fullName>
    </submittedName>
</protein>
<evidence type="ECO:0000313" key="7">
    <source>
        <dbReference type="EMBL" id="MFC4803956.1"/>
    </source>
</evidence>
<evidence type="ECO:0000256" key="4">
    <source>
        <dbReference type="SAM" id="Coils"/>
    </source>
</evidence>
<dbReference type="SMART" id="SM00244">
    <property type="entry name" value="PHB"/>
    <property type="match status" value="1"/>
</dbReference>
<dbReference type="InterPro" id="IPR027705">
    <property type="entry name" value="Flotillin_fam"/>
</dbReference>
<reference evidence="8" key="1">
    <citation type="journal article" date="2019" name="Int. J. Syst. Evol. Microbiol.">
        <title>The Global Catalogue of Microorganisms (GCM) 10K type strain sequencing project: providing services to taxonomists for standard genome sequencing and annotation.</title>
        <authorList>
            <consortium name="The Broad Institute Genomics Platform"/>
            <consortium name="The Broad Institute Genome Sequencing Center for Infectious Disease"/>
            <person name="Wu L."/>
            <person name="Ma J."/>
        </authorList>
    </citation>
    <scope>NUCLEOTIDE SEQUENCE [LARGE SCALE GENOMIC DNA]</scope>
    <source>
        <strain evidence="8">CCUG 46385</strain>
    </source>
</reference>
<comment type="similarity">
    <text evidence="2">Belongs to the band 7/mec-2 family. Flotillin subfamily.</text>
</comment>
<comment type="subcellular location">
    <subcellularLocation>
        <location evidence="1">Membrane</location>
    </subcellularLocation>
</comment>
<dbReference type="RefSeq" id="WP_379787433.1">
    <property type="nucleotide sequence ID" value="NZ_JBHSHL010000008.1"/>
</dbReference>
<keyword evidence="8" id="KW-1185">Reference proteome</keyword>
<dbReference type="CDD" id="cd03399">
    <property type="entry name" value="SPFH_flotillin"/>
    <property type="match status" value="1"/>
</dbReference>
<dbReference type="SUPFAM" id="SSF117892">
    <property type="entry name" value="Band 7/SPFH domain"/>
    <property type="match status" value="1"/>
</dbReference>
<evidence type="ECO:0000259" key="6">
    <source>
        <dbReference type="SMART" id="SM00244"/>
    </source>
</evidence>
<dbReference type="Pfam" id="PF01145">
    <property type="entry name" value="Band_7"/>
    <property type="match status" value="1"/>
</dbReference>
<evidence type="ECO:0000256" key="2">
    <source>
        <dbReference type="ARBA" id="ARBA00007161"/>
    </source>
</evidence>
<comment type="caution">
    <text evidence="7">The sequence shown here is derived from an EMBL/GenBank/DDBJ whole genome shotgun (WGS) entry which is preliminary data.</text>
</comment>